<dbReference type="InterPro" id="IPR019734">
    <property type="entry name" value="TPR_rpt"/>
</dbReference>
<dbReference type="PROSITE" id="PS50293">
    <property type="entry name" value="TPR_REGION"/>
    <property type="match status" value="1"/>
</dbReference>
<accession>A0ABR5SIA5</accession>
<feature type="transmembrane region" description="Helical" evidence="4">
    <location>
        <begin position="84"/>
        <end position="104"/>
    </location>
</feature>
<feature type="transmembrane region" description="Helical" evidence="4">
    <location>
        <begin position="351"/>
        <end position="371"/>
    </location>
</feature>
<keyword evidence="5" id="KW-0732">Signal</keyword>
<keyword evidence="1" id="KW-0677">Repeat</keyword>
<dbReference type="InterPro" id="IPR052346">
    <property type="entry name" value="O-mannosyl-transferase_TMTC"/>
</dbReference>
<keyword evidence="4" id="KW-1133">Transmembrane helix</keyword>
<dbReference type="Pfam" id="PF14559">
    <property type="entry name" value="TPR_19"/>
    <property type="match status" value="1"/>
</dbReference>
<dbReference type="EMBL" id="LNQR01000023">
    <property type="protein sequence ID" value="KWT92063.1"/>
    <property type="molecule type" value="Genomic_DNA"/>
</dbReference>
<evidence type="ECO:0000256" key="3">
    <source>
        <dbReference type="PROSITE-ProRule" id="PRU00339"/>
    </source>
</evidence>
<feature type="transmembrane region" description="Helical" evidence="4">
    <location>
        <begin position="378"/>
        <end position="398"/>
    </location>
</feature>
<dbReference type="InterPro" id="IPR011990">
    <property type="entry name" value="TPR-like_helical_dom_sf"/>
</dbReference>
<feature type="repeat" description="TPR" evidence="3">
    <location>
        <begin position="518"/>
        <end position="551"/>
    </location>
</feature>
<dbReference type="SUPFAM" id="SSF48452">
    <property type="entry name" value="TPR-like"/>
    <property type="match status" value="1"/>
</dbReference>
<evidence type="ECO:0000256" key="4">
    <source>
        <dbReference type="SAM" id="Phobius"/>
    </source>
</evidence>
<dbReference type="SMART" id="SM00028">
    <property type="entry name" value="TPR"/>
    <property type="match status" value="4"/>
</dbReference>
<proteinExistence type="predicted"/>
<feature type="transmembrane region" description="Helical" evidence="4">
    <location>
        <begin position="116"/>
        <end position="133"/>
    </location>
</feature>
<feature type="transmembrane region" description="Helical" evidence="4">
    <location>
        <begin position="172"/>
        <end position="199"/>
    </location>
</feature>
<name>A0ABR5SIA5_9BACT</name>
<reference evidence="6 7" key="1">
    <citation type="submission" date="2015-11" db="EMBL/GenBank/DDBJ databases">
        <authorList>
            <person name="Lin W."/>
        </authorList>
    </citation>
    <scope>NUCLEOTIDE SEQUENCE [LARGE SCALE GENOMIC DNA]</scope>
    <source>
        <strain evidence="6 7">HCH-1</strain>
    </source>
</reference>
<evidence type="ECO:0000256" key="2">
    <source>
        <dbReference type="ARBA" id="ARBA00022803"/>
    </source>
</evidence>
<evidence type="ECO:0000313" key="6">
    <source>
        <dbReference type="EMBL" id="KWT92063.1"/>
    </source>
</evidence>
<keyword evidence="4" id="KW-0472">Membrane</keyword>
<organism evidence="6 7">
    <name type="scientific">Candidatus Magnetominusculus xianensis</name>
    <dbReference type="NCBI Taxonomy" id="1748249"/>
    <lineage>
        <taxon>Bacteria</taxon>
        <taxon>Pseudomonadati</taxon>
        <taxon>Nitrospirota</taxon>
        <taxon>Nitrospiria</taxon>
        <taxon>Nitrospirales</taxon>
        <taxon>Nitrospiraceae</taxon>
        <taxon>Candidatus Magnetominusculus</taxon>
    </lineage>
</organism>
<keyword evidence="7" id="KW-1185">Reference proteome</keyword>
<keyword evidence="2 3" id="KW-0802">TPR repeat</keyword>
<feature type="repeat" description="TPR" evidence="3">
    <location>
        <begin position="552"/>
        <end position="585"/>
    </location>
</feature>
<dbReference type="Proteomes" id="UP000060487">
    <property type="component" value="Unassembled WGS sequence"/>
</dbReference>
<feature type="transmembrane region" description="Helical" evidence="4">
    <location>
        <begin position="145"/>
        <end position="160"/>
    </location>
</feature>
<feature type="chain" id="PRO_5046779520" evidence="5">
    <location>
        <begin position="22"/>
        <end position="596"/>
    </location>
</feature>
<feature type="transmembrane region" description="Helical" evidence="4">
    <location>
        <begin position="293"/>
        <end position="313"/>
    </location>
</feature>
<feature type="repeat" description="TPR" evidence="3">
    <location>
        <begin position="416"/>
        <end position="449"/>
    </location>
</feature>
<feature type="repeat" description="TPR" evidence="3">
    <location>
        <begin position="484"/>
        <end position="517"/>
    </location>
</feature>
<feature type="transmembrane region" description="Helical" evidence="4">
    <location>
        <begin position="320"/>
        <end position="339"/>
    </location>
</feature>
<dbReference type="PANTHER" id="PTHR44227">
    <property type="match status" value="1"/>
</dbReference>
<dbReference type="Gene3D" id="1.25.40.10">
    <property type="entry name" value="Tetratricopeptide repeat domain"/>
    <property type="match status" value="2"/>
</dbReference>
<dbReference type="PANTHER" id="PTHR44227:SF3">
    <property type="entry name" value="PROTEIN O-MANNOSYL-TRANSFERASE TMTC4"/>
    <property type="match status" value="1"/>
</dbReference>
<sequence length="596" mass="66732">MRLYALVLLLAAIAAYSPVWNNDFVSYDDYKYTKENPYIKDGLTIESIKWAFGTFYFSNWHPITWISHMADISLYGFGSSGHHLTSLLIHAINGILLFFVLYSLTNAPGNSTGSTSTTLACVFAAALFAVHPLNVESVAWVAERKNVLCAFFWFTSLIAYDRYVRSQTLARYLIVLLLFSLALMSKPMAVTLPFTLLLIDYWPLGRFSAGHSVINKYPVTGMIAEKIPFFLLSFVSSVLTIHAQRQEGAIISFGTLPLSTRVVNAIMSYAIYIKKLFIPTNLAVFYPYIEEKSHVVIVFTALALIGLTVFVFIKRKTAPYLLMGWLWYLGTLVPVIQIVQVGSASMADRYMYIPAVGLFIMIAWGGSAVIAQARMIKVIAVVVIVLLMIITFRQTGYWRDSITLYQHAIDVTTGNYLAHNNYGQILMKQGRLDESAVQFKKGLDIMPSNNELNYNMWKVLSAKGIPDEKYLINASAIWFQGDEAVLYKNAGINYFNKAQYDDAVGFFLKSLLINKKDAEVFNYLGMALQEKGQHKEAILTFNKALGLLPNSAVLHFNKAAALVKAGDVKAAVVELKESLRLDPENKPAQQMLKEIG</sequence>
<protein>
    <submittedName>
        <fullName evidence="6">Tetratricopeptide TPR_2 repeat protein</fullName>
    </submittedName>
</protein>
<feature type="transmembrane region" description="Helical" evidence="4">
    <location>
        <begin position="219"/>
        <end position="241"/>
    </location>
</feature>
<evidence type="ECO:0000256" key="5">
    <source>
        <dbReference type="SAM" id="SignalP"/>
    </source>
</evidence>
<evidence type="ECO:0000313" key="7">
    <source>
        <dbReference type="Proteomes" id="UP000060487"/>
    </source>
</evidence>
<feature type="signal peptide" evidence="5">
    <location>
        <begin position="1"/>
        <end position="21"/>
    </location>
</feature>
<feature type="transmembrane region" description="Helical" evidence="4">
    <location>
        <begin position="253"/>
        <end position="273"/>
    </location>
</feature>
<keyword evidence="4" id="KW-0812">Transmembrane</keyword>
<dbReference type="PROSITE" id="PS50005">
    <property type="entry name" value="TPR"/>
    <property type="match status" value="4"/>
</dbReference>
<comment type="caution">
    <text evidence="6">The sequence shown here is derived from an EMBL/GenBank/DDBJ whole genome shotgun (WGS) entry which is preliminary data.</text>
</comment>
<dbReference type="Pfam" id="PF13432">
    <property type="entry name" value="TPR_16"/>
    <property type="match status" value="1"/>
</dbReference>
<gene>
    <name evidence="6" type="ORF">ASN18_0616</name>
</gene>
<evidence type="ECO:0000256" key="1">
    <source>
        <dbReference type="ARBA" id="ARBA00022737"/>
    </source>
</evidence>